<dbReference type="InterPro" id="IPR001680">
    <property type="entry name" value="WD40_rpt"/>
</dbReference>
<dbReference type="AlphaFoldDB" id="A0A811LZ33"/>
<evidence type="ECO:0000256" key="4">
    <source>
        <dbReference type="ARBA" id="ARBA00022737"/>
    </source>
</evidence>
<keyword evidence="2" id="KW-0963">Cytoplasm</keyword>
<dbReference type="InterPro" id="IPR036322">
    <property type="entry name" value="WD40_repeat_dom_sf"/>
</dbReference>
<dbReference type="InterPro" id="IPR050687">
    <property type="entry name" value="Dynein_IC"/>
</dbReference>
<dbReference type="SUPFAM" id="SSF50978">
    <property type="entry name" value="WD40 repeat-like"/>
    <property type="match status" value="1"/>
</dbReference>
<evidence type="ECO:0000256" key="2">
    <source>
        <dbReference type="ARBA" id="ARBA00022490"/>
    </source>
</evidence>
<protein>
    <submittedName>
        <fullName evidence="5">(pine wood nematode) hypothetical protein</fullName>
    </submittedName>
</protein>
<gene>
    <name evidence="5" type="ORF">BXYJ_LOCUS12616</name>
</gene>
<dbReference type="SMART" id="SM00320">
    <property type="entry name" value="WD40"/>
    <property type="match status" value="5"/>
</dbReference>
<reference evidence="5" key="1">
    <citation type="submission" date="2020-09" db="EMBL/GenBank/DDBJ databases">
        <authorList>
            <person name="Kikuchi T."/>
        </authorList>
    </citation>
    <scope>NUCLEOTIDE SEQUENCE</scope>
    <source>
        <strain evidence="5">Ka4C1</strain>
    </source>
</reference>
<dbReference type="Proteomes" id="UP000659654">
    <property type="component" value="Unassembled WGS sequence"/>
</dbReference>
<dbReference type="GO" id="GO:0010970">
    <property type="term" value="P:transport along microtubule"/>
    <property type="evidence" value="ECO:0007669"/>
    <property type="project" value="TreeGrafter"/>
</dbReference>
<keyword evidence="3" id="KW-0853">WD repeat</keyword>
<evidence type="ECO:0000313" key="5">
    <source>
        <dbReference type="EMBL" id="CAD5232525.1"/>
    </source>
</evidence>
<comment type="subcellular location">
    <subcellularLocation>
        <location evidence="1">Cytoplasm</location>
    </subcellularLocation>
</comment>
<keyword evidence="4" id="KW-0677">Repeat</keyword>
<dbReference type="GO" id="GO:0045503">
    <property type="term" value="F:dynein light chain binding"/>
    <property type="evidence" value="ECO:0007669"/>
    <property type="project" value="TreeGrafter"/>
</dbReference>
<dbReference type="Proteomes" id="UP000582659">
    <property type="component" value="Unassembled WGS sequence"/>
</dbReference>
<dbReference type="PANTHER" id="PTHR12442:SF22">
    <property type="entry name" value="CYTOPLASMIC DYNEIN 1 INTERMEDIATE CHAIN-RELATED"/>
    <property type="match status" value="1"/>
</dbReference>
<accession>A0A811LZ33</accession>
<sequence>MVDDAALRRHQELEQKRAELARLKMERQMRTAGRQTLPASAASNGVNGSLQDNGNGIRQVLSTQNMDDLLAEVGIAPAPSLPMNASAPNFMVNGYGKVGDDASSEEPVALDANLNRRPTACEIVHNSSISVHPKNDVKYSKVTQTMDIDSHMDNFSTGSADGFEFDDISVDGRHDTIGDLDLDGSLAIDKILGKVRTTEPAEEKHEEKEHVLKAKKLPPLTEQEKEKILHDDGFQKFVLRASRLFERAFAGDSVADIATDYQSDMDNIHSDALLTLKSTFNCEKYLQNQRGYGVEFCDAHPELMAVLVNGEPDGKGGPTGIINLWNTVYPTPNPELVFHATAKVRSVCFSRFHPKLVLGGCETGQLCVWDMRNNKKIPVSRSQISARGHTQTINGMHVVGTHHSHNLMTTSVDGVICWWSLDNMHSPVEKISASGVPTKKQLSIMSSDIFLNGFDKFILGGEDGCLYLGERHDAQGQMSREINVHDGSVQCVALHKTPGPADFSNYCLTGSMDFDMHLWNLQEPSEPVLSFRHKHGYTSITDIKWSPIHPAVFVSSSLNGKFYLWNLNTDTEDPVATMDFGQPIQRVCWSKDGHHVVGLGFDGSAQFYEVHETLKNVKHSEWDVMSGVLYEALQDSKPVDFQGKSFPRRISSQQV</sequence>
<comment type="caution">
    <text evidence="5">The sequence shown here is derived from an EMBL/GenBank/DDBJ whole genome shotgun (WGS) entry which is preliminary data.</text>
</comment>
<dbReference type="SMR" id="A0A811LZ33"/>
<dbReference type="OrthoDB" id="4189at2759"/>
<name>A0A811LZ33_BURXY</name>
<evidence type="ECO:0000256" key="3">
    <source>
        <dbReference type="ARBA" id="ARBA00022574"/>
    </source>
</evidence>
<organism evidence="5 6">
    <name type="scientific">Bursaphelenchus xylophilus</name>
    <name type="common">Pinewood nematode worm</name>
    <name type="synonym">Aphelenchoides xylophilus</name>
    <dbReference type="NCBI Taxonomy" id="6326"/>
    <lineage>
        <taxon>Eukaryota</taxon>
        <taxon>Metazoa</taxon>
        <taxon>Ecdysozoa</taxon>
        <taxon>Nematoda</taxon>
        <taxon>Chromadorea</taxon>
        <taxon>Rhabditida</taxon>
        <taxon>Tylenchina</taxon>
        <taxon>Tylenchomorpha</taxon>
        <taxon>Aphelenchoidea</taxon>
        <taxon>Aphelenchoididae</taxon>
        <taxon>Bursaphelenchus</taxon>
    </lineage>
</organism>
<dbReference type="GO" id="GO:0045504">
    <property type="term" value="F:dynein heavy chain binding"/>
    <property type="evidence" value="ECO:0007669"/>
    <property type="project" value="TreeGrafter"/>
</dbReference>
<dbReference type="PANTHER" id="PTHR12442">
    <property type="entry name" value="DYNEIN INTERMEDIATE CHAIN"/>
    <property type="match status" value="1"/>
</dbReference>
<keyword evidence="6" id="KW-1185">Reference proteome</keyword>
<dbReference type="InterPro" id="IPR015943">
    <property type="entry name" value="WD40/YVTN_repeat-like_dom_sf"/>
</dbReference>
<evidence type="ECO:0000256" key="1">
    <source>
        <dbReference type="ARBA" id="ARBA00004496"/>
    </source>
</evidence>
<dbReference type="EMBL" id="CAJFDI010000005">
    <property type="protein sequence ID" value="CAD5232525.1"/>
    <property type="molecule type" value="Genomic_DNA"/>
</dbReference>
<dbReference type="GO" id="GO:0005868">
    <property type="term" value="C:cytoplasmic dynein complex"/>
    <property type="evidence" value="ECO:0007669"/>
    <property type="project" value="TreeGrafter"/>
</dbReference>
<dbReference type="Gene3D" id="2.130.10.10">
    <property type="entry name" value="YVTN repeat-like/Quinoprotein amine dehydrogenase"/>
    <property type="match status" value="2"/>
</dbReference>
<dbReference type="GO" id="GO:0005737">
    <property type="term" value="C:cytoplasm"/>
    <property type="evidence" value="ECO:0007669"/>
    <property type="project" value="UniProtKB-SubCell"/>
</dbReference>
<evidence type="ECO:0000313" key="6">
    <source>
        <dbReference type="Proteomes" id="UP000659654"/>
    </source>
</evidence>
<proteinExistence type="predicted"/>
<dbReference type="EMBL" id="CAJFCV020000005">
    <property type="protein sequence ID" value="CAG9125122.1"/>
    <property type="molecule type" value="Genomic_DNA"/>
</dbReference>